<dbReference type="PANTHER" id="PTHR36933">
    <property type="entry name" value="SLL0788 PROTEIN"/>
    <property type="match status" value="1"/>
</dbReference>
<keyword evidence="1" id="KW-0472">Membrane</keyword>
<reference evidence="3" key="1">
    <citation type="submission" date="2021-10" db="EMBL/GenBank/DDBJ databases">
        <authorList>
            <person name="Dean J.D."/>
            <person name="Kim M.K."/>
            <person name="Newey C.N."/>
            <person name="Stoker T.S."/>
            <person name="Thompson D.W."/>
            <person name="Grose J.H."/>
        </authorList>
    </citation>
    <scope>NUCLEOTIDE SEQUENCE</scope>
    <source>
        <strain evidence="3">BT178</strain>
    </source>
</reference>
<feature type="transmembrane region" description="Helical" evidence="1">
    <location>
        <begin position="96"/>
        <end position="118"/>
    </location>
</feature>
<keyword evidence="1" id="KW-0812">Transmembrane</keyword>
<organism evidence="3 4">
    <name type="scientific">Hymenobacter lucidus</name>
    <dbReference type="NCBI Taxonomy" id="2880930"/>
    <lineage>
        <taxon>Bacteria</taxon>
        <taxon>Pseudomonadati</taxon>
        <taxon>Bacteroidota</taxon>
        <taxon>Cytophagia</taxon>
        <taxon>Cytophagales</taxon>
        <taxon>Hymenobacteraceae</taxon>
        <taxon>Hymenobacter</taxon>
    </lineage>
</organism>
<dbReference type="Proteomes" id="UP001165296">
    <property type="component" value="Unassembled WGS sequence"/>
</dbReference>
<dbReference type="InterPro" id="IPR046125">
    <property type="entry name" value="DUF6122"/>
</dbReference>
<comment type="caution">
    <text evidence="3">The sequence shown here is derived from an EMBL/GenBank/DDBJ whole genome shotgun (WGS) entry which is preliminary data.</text>
</comment>
<keyword evidence="4" id="KW-1185">Reference proteome</keyword>
<dbReference type="Pfam" id="PF03713">
    <property type="entry name" value="DUF305"/>
    <property type="match status" value="2"/>
</dbReference>
<accession>A0ABS8AYR5</accession>
<evidence type="ECO:0000313" key="3">
    <source>
        <dbReference type="EMBL" id="MCB2410941.1"/>
    </source>
</evidence>
<feature type="transmembrane region" description="Helical" evidence="1">
    <location>
        <begin position="30"/>
        <end position="48"/>
    </location>
</feature>
<dbReference type="InterPro" id="IPR005183">
    <property type="entry name" value="DUF305_CopM-like"/>
</dbReference>
<name>A0ABS8AYR5_9BACT</name>
<feature type="domain" description="DUF305" evidence="2">
    <location>
        <begin position="328"/>
        <end position="406"/>
    </location>
</feature>
<dbReference type="PANTHER" id="PTHR36933:SF1">
    <property type="entry name" value="SLL0788 PROTEIN"/>
    <property type="match status" value="1"/>
</dbReference>
<keyword evidence="1" id="KW-1133">Transmembrane helix</keyword>
<dbReference type="RefSeq" id="WP_226180322.1">
    <property type="nucleotide sequence ID" value="NZ_JAJADR010000013.1"/>
</dbReference>
<sequence>MDTVCRQTPPKVPRGLRRQFPTKLFSAQTLVHYTLHFLFPAVLALVFFPAMWQAAYLLLLATMLMDLDHLLAKPIFDPLRCSVGYHPLHSFYAFPVYALLLLLPALQPVAVGLLFHLFTDTVDCLWNFSHCNECYLSSRIYALRNWVKKLLGREVVEQGEAARRRRIFLLEIMQAGAELSQIHARALPFLRVATFHQRPLPMNKIFRMPLLALSLLGATLSFTGCDKDDDNGLELIGHDQSVYMRNMHEGMAMMESMPKTQDPDNDYSTMMIMHHQIAIKNSQEELKSGKSAEMKAMAQSIIDKQQAEIAQFNAFLAGHPAHAPAVPEFNALQMMNMMQMMKAVDLRPLTGDPDFDFAQLMIDHHQAAIENSDALLKFGRDDATKALAQQIITDQKMEIKMLQDFLLANKKY</sequence>
<feature type="domain" description="DUF305" evidence="2">
    <location>
        <begin position="245"/>
        <end position="316"/>
    </location>
</feature>
<dbReference type="Gene3D" id="1.20.1260.10">
    <property type="match status" value="2"/>
</dbReference>
<evidence type="ECO:0000313" key="4">
    <source>
        <dbReference type="Proteomes" id="UP001165296"/>
    </source>
</evidence>
<evidence type="ECO:0000256" key="1">
    <source>
        <dbReference type="SAM" id="Phobius"/>
    </source>
</evidence>
<gene>
    <name evidence="3" type="ORF">LGH74_23345</name>
</gene>
<protein>
    <submittedName>
        <fullName evidence="3">DUF305 domain-containing protein</fullName>
    </submittedName>
</protein>
<dbReference type="InterPro" id="IPR012347">
    <property type="entry name" value="Ferritin-like"/>
</dbReference>
<dbReference type="EMBL" id="JAJADR010000013">
    <property type="protein sequence ID" value="MCB2410941.1"/>
    <property type="molecule type" value="Genomic_DNA"/>
</dbReference>
<proteinExistence type="predicted"/>
<evidence type="ECO:0000259" key="2">
    <source>
        <dbReference type="Pfam" id="PF03713"/>
    </source>
</evidence>
<dbReference type="Pfam" id="PF19617">
    <property type="entry name" value="DUF6122"/>
    <property type="match status" value="1"/>
</dbReference>